<protein>
    <recommendedName>
        <fullName evidence="3">Transposase</fullName>
    </recommendedName>
</protein>
<dbReference type="AlphaFoldDB" id="A0AA38PMJ9"/>
<reference evidence="1" key="1">
    <citation type="submission" date="2022-08" db="EMBL/GenBank/DDBJ databases">
        <authorList>
            <consortium name="DOE Joint Genome Institute"/>
            <person name="Min B."/>
            <person name="Riley R."/>
            <person name="Sierra-Patev S."/>
            <person name="Naranjo-Ortiz M."/>
            <person name="Looney B."/>
            <person name="Konkel Z."/>
            <person name="Slot J.C."/>
            <person name="Sakamoto Y."/>
            <person name="Steenwyk J.L."/>
            <person name="Rokas A."/>
            <person name="Carro J."/>
            <person name="Camarero S."/>
            <person name="Ferreira P."/>
            <person name="Molpeceres G."/>
            <person name="Ruiz-Duenas F.J."/>
            <person name="Serrano A."/>
            <person name="Henrissat B."/>
            <person name="Drula E."/>
            <person name="Hughes K.W."/>
            <person name="Mata J.L."/>
            <person name="Ishikawa N.K."/>
            <person name="Vargas-Isla R."/>
            <person name="Ushijima S."/>
            <person name="Smith C.A."/>
            <person name="Ahrendt S."/>
            <person name="Andreopoulos W."/>
            <person name="He G."/>
            <person name="Labutti K."/>
            <person name="Lipzen A."/>
            <person name="Ng V."/>
            <person name="Sandor L."/>
            <person name="Barry K."/>
            <person name="Martinez A.T."/>
            <person name="Xiao Y."/>
            <person name="Gibbons J.G."/>
            <person name="Terashima K."/>
            <person name="Hibbett D.S."/>
            <person name="Grigoriev I.V."/>
        </authorList>
    </citation>
    <scope>NUCLEOTIDE SEQUENCE</scope>
    <source>
        <strain evidence="1">TFB7829</strain>
    </source>
</reference>
<dbReference type="InterPro" id="IPR036397">
    <property type="entry name" value="RNaseH_sf"/>
</dbReference>
<sequence length="228" mass="26055">AELTGIPHGSAKKIWAQYKKTGSTSNCRRSGRPKKIDERMGCEIVREVQKNQCKPFQEIGNELEPKVSATAVWEFLAGKGYHRRVPFLKKDQKVKRKDWAEFVKGIDWSGVIWSDECYVYLGDKASQVFVTHREDEEYEEDCLIPTFKQSSIRVMIWACIMKGKKGPLVVLEYPGGKGGGIMAARYQEQVLEPVFLQFWETMKLERDGIAFQQDGAPCHSAKSTITWL</sequence>
<accession>A0AA38PMJ9</accession>
<feature type="non-terminal residue" evidence="1">
    <location>
        <position position="1"/>
    </location>
</feature>
<dbReference type="GO" id="GO:0003676">
    <property type="term" value="F:nucleic acid binding"/>
    <property type="evidence" value="ECO:0007669"/>
    <property type="project" value="InterPro"/>
</dbReference>
<name>A0AA38PMJ9_9AGAR</name>
<evidence type="ECO:0000313" key="2">
    <source>
        <dbReference type="Proteomes" id="UP001163850"/>
    </source>
</evidence>
<organism evidence="1 2">
    <name type="scientific">Lentinula detonsa</name>
    <dbReference type="NCBI Taxonomy" id="2804962"/>
    <lineage>
        <taxon>Eukaryota</taxon>
        <taxon>Fungi</taxon>
        <taxon>Dikarya</taxon>
        <taxon>Basidiomycota</taxon>
        <taxon>Agaricomycotina</taxon>
        <taxon>Agaricomycetes</taxon>
        <taxon>Agaricomycetidae</taxon>
        <taxon>Agaricales</taxon>
        <taxon>Marasmiineae</taxon>
        <taxon>Omphalotaceae</taxon>
        <taxon>Lentinula</taxon>
    </lineage>
</organism>
<dbReference type="Proteomes" id="UP001163850">
    <property type="component" value="Unassembled WGS sequence"/>
</dbReference>
<evidence type="ECO:0008006" key="3">
    <source>
        <dbReference type="Google" id="ProtNLM"/>
    </source>
</evidence>
<dbReference type="Gene3D" id="3.30.420.10">
    <property type="entry name" value="Ribonuclease H-like superfamily/Ribonuclease H"/>
    <property type="match status" value="1"/>
</dbReference>
<feature type="non-terminal residue" evidence="1">
    <location>
        <position position="228"/>
    </location>
</feature>
<dbReference type="EMBL" id="MU803329">
    <property type="protein sequence ID" value="KAJ3978363.1"/>
    <property type="molecule type" value="Genomic_DNA"/>
</dbReference>
<proteinExistence type="predicted"/>
<comment type="caution">
    <text evidence="1">The sequence shown here is derived from an EMBL/GenBank/DDBJ whole genome shotgun (WGS) entry which is preliminary data.</text>
</comment>
<gene>
    <name evidence="1" type="ORF">F5890DRAFT_1386928</name>
</gene>
<evidence type="ECO:0000313" key="1">
    <source>
        <dbReference type="EMBL" id="KAJ3978363.1"/>
    </source>
</evidence>